<dbReference type="KEGG" id="more:E1B28_000074"/>
<keyword evidence="4" id="KW-1185">Reference proteome</keyword>
<gene>
    <name evidence="3" type="ORF">E1B28_000074</name>
</gene>
<sequence>MASASPPEAFVDDSNTPTVTAIIPGPPQRSIQALISDPPPPYPSPRRTRRVNNRSQSSPNTPEPVHLQVPSSESAHEPVEETTPLLGSNNTGTVGRRRGTRPRSGSHTGSVFSSVSVAPSLSQTVTSLFQTEYDSDYGGEDAGDEGDSTDEAPEGRTRTHEGHQYTPLPTTNNGQFTVQDEDEVQEGHRSKSLSCWKNHWFLSKPFWRRYYHPFTRKPYYHAFIHLAVINFPFALLAWIYLFVFTLTGTALLITLPIGALLCFLNAIGARTFARGELYLQTKFHKPSLHLYPALNSDSPYPHPYPLFIRLRPPTAAEIESGLASRGDLLPENSFYRNSYAMFADPTTYQSLFYFLVIKPAITLGLSLLIVIVFVPMIVLGLVTGGLTVPPAMRAVRRLGRWQAGVAIDGLVPIRRT</sequence>
<keyword evidence="2" id="KW-0472">Membrane</keyword>
<dbReference type="EMBL" id="CM032181">
    <property type="protein sequence ID" value="KAG7098100.1"/>
    <property type="molecule type" value="Genomic_DNA"/>
</dbReference>
<dbReference type="Proteomes" id="UP001049176">
    <property type="component" value="Chromosome 1"/>
</dbReference>
<feature type="transmembrane region" description="Helical" evidence="2">
    <location>
        <begin position="249"/>
        <end position="273"/>
    </location>
</feature>
<comment type="caution">
    <text evidence="3">The sequence shown here is derived from an EMBL/GenBank/DDBJ whole genome shotgun (WGS) entry which is preliminary data.</text>
</comment>
<dbReference type="GeneID" id="66069150"/>
<organism evidence="3 4">
    <name type="scientific">Marasmius oreades</name>
    <name type="common">fairy-ring Marasmius</name>
    <dbReference type="NCBI Taxonomy" id="181124"/>
    <lineage>
        <taxon>Eukaryota</taxon>
        <taxon>Fungi</taxon>
        <taxon>Dikarya</taxon>
        <taxon>Basidiomycota</taxon>
        <taxon>Agaricomycotina</taxon>
        <taxon>Agaricomycetes</taxon>
        <taxon>Agaricomycetidae</taxon>
        <taxon>Agaricales</taxon>
        <taxon>Marasmiineae</taxon>
        <taxon>Marasmiaceae</taxon>
        <taxon>Marasmius</taxon>
    </lineage>
</organism>
<dbReference type="OrthoDB" id="2576477at2759"/>
<name>A0A9P8AE84_9AGAR</name>
<dbReference type="RefSeq" id="XP_043014570.1">
    <property type="nucleotide sequence ID" value="XM_043145871.1"/>
</dbReference>
<evidence type="ECO:0000256" key="2">
    <source>
        <dbReference type="SAM" id="Phobius"/>
    </source>
</evidence>
<feature type="transmembrane region" description="Helical" evidence="2">
    <location>
        <begin position="360"/>
        <end position="382"/>
    </location>
</feature>
<proteinExistence type="predicted"/>
<evidence type="ECO:0000256" key="1">
    <source>
        <dbReference type="SAM" id="MobiDB-lite"/>
    </source>
</evidence>
<feature type="region of interest" description="Disordered" evidence="1">
    <location>
        <begin position="1"/>
        <end position="112"/>
    </location>
</feature>
<feature type="compositionally biased region" description="Acidic residues" evidence="1">
    <location>
        <begin position="133"/>
        <end position="152"/>
    </location>
</feature>
<feature type="compositionally biased region" description="Basic and acidic residues" evidence="1">
    <location>
        <begin position="153"/>
        <end position="163"/>
    </location>
</feature>
<keyword evidence="2" id="KW-0812">Transmembrane</keyword>
<protein>
    <submittedName>
        <fullName evidence="3">Uncharacterized protein</fullName>
    </submittedName>
</protein>
<dbReference type="AlphaFoldDB" id="A0A9P8AE84"/>
<evidence type="ECO:0000313" key="3">
    <source>
        <dbReference type="EMBL" id="KAG7098100.1"/>
    </source>
</evidence>
<reference evidence="3" key="1">
    <citation type="journal article" date="2021" name="Genome Biol. Evol.">
        <title>The assembled and annotated genome of the fairy-ring fungus Marasmius oreades.</title>
        <authorList>
            <person name="Hiltunen M."/>
            <person name="Ament-Velasquez S.L."/>
            <person name="Johannesson H."/>
        </authorList>
    </citation>
    <scope>NUCLEOTIDE SEQUENCE</scope>
    <source>
        <strain evidence="3">03SP1</strain>
    </source>
</reference>
<feature type="transmembrane region" description="Helical" evidence="2">
    <location>
        <begin position="219"/>
        <end position="243"/>
    </location>
</feature>
<accession>A0A9P8AE84</accession>
<evidence type="ECO:0000313" key="4">
    <source>
        <dbReference type="Proteomes" id="UP001049176"/>
    </source>
</evidence>
<feature type="region of interest" description="Disordered" evidence="1">
    <location>
        <begin position="133"/>
        <end position="175"/>
    </location>
</feature>
<keyword evidence="2" id="KW-1133">Transmembrane helix</keyword>